<gene>
    <name evidence="1" type="ORF">HPO_06132</name>
</gene>
<dbReference type="Proteomes" id="UP000027100">
    <property type="component" value="Unassembled WGS sequence"/>
</dbReference>
<dbReference type="STRING" id="1280954.HPO_06132"/>
<dbReference type="Gene3D" id="1.10.10.1710">
    <property type="entry name" value="Deoxyribodipyrimidine photolyase-related"/>
    <property type="match status" value="1"/>
</dbReference>
<dbReference type="PANTHER" id="PTHR38657">
    <property type="entry name" value="SLR1343 PROTEIN"/>
    <property type="match status" value="1"/>
</dbReference>
<comment type="caution">
    <text evidence="1">The sequence shown here is derived from an EMBL/GenBank/DDBJ whole genome shotgun (WGS) entry which is preliminary data.</text>
</comment>
<dbReference type="InterPro" id="IPR007357">
    <property type="entry name" value="PhrB-like"/>
</dbReference>
<dbReference type="InterPro" id="IPR052551">
    <property type="entry name" value="UV-DNA_repair_photolyase"/>
</dbReference>
<evidence type="ECO:0000313" key="2">
    <source>
        <dbReference type="Proteomes" id="UP000027100"/>
    </source>
</evidence>
<dbReference type="PATRIC" id="fig|1280954.3.peg.1249"/>
<dbReference type="PANTHER" id="PTHR38657:SF1">
    <property type="entry name" value="SLR1343 PROTEIN"/>
    <property type="match status" value="1"/>
</dbReference>
<dbReference type="InterPro" id="IPR014729">
    <property type="entry name" value="Rossmann-like_a/b/a_fold"/>
</dbReference>
<reference evidence="1 2" key="1">
    <citation type="journal article" date="2014" name="Antonie Van Leeuwenhoek">
        <title>Hyphomonas beringensis sp. nov. and Hyphomonas chukchiensis sp. nov., isolated from surface seawater of the Bering Sea and Chukchi Sea.</title>
        <authorList>
            <person name="Li C."/>
            <person name="Lai Q."/>
            <person name="Li G."/>
            <person name="Dong C."/>
            <person name="Wang J."/>
            <person name="Liao Y."/>
            <person name="Shao Z."/>
        </authorList>
    </citation>
    <scope>NUCLEOTIDE SEQUENCE [LARGE SCALE GENOMIC DNA]</scope>
    <source>
        <strain evidence="1 2">PS728</strain>
    </source>
</reference>
<dbReference type="Gene3D" id="1.10.579.10">
    <property type="entry name" value="DNA Cyclobutane Dipyrimidine Photolyase, subunit A, domain 3"/>
    <property type="match status" value="1"/>
</dbReference>
<dbReference type="InterPro" id="IPR036134">
    <property type="entry name" value="Crypto/Photolyase_FAD-like_sf"/>
</dbReference>
<proteinExistence type="predicted"/>
<dbReference type="Pfam" id="PF04244">
    <property type="entry name" value="DPRP"/>
    <property type="match status" value="1"/>
</dbReference>
<dbReference type="Gene3D" id="3.40.50.620">
    <property type="entry name" value="HUPs"/>
    <property type="match status" value="1"/>
</dbReference>
<protein>
    <submittedName>
        <fullName evidence="1">Deoxyribodipyrimidine photolyase-like protein</fullName>
    </submittedName>
</protein>
<dbReference type="eggNOG" id="COG3046">
    <property type="taxonomic scope" value="Bacteria"/>
</dbReference>
<dbReference type="AlphaFoldDB" id="A0A062VMT6"/>
<keyword evidence="2" id="KW-1185">Reference proteome</keyword>
<organism evidence="1 2">
    <name type="scientific">Hyphomonas polymorpha PS728</name>
    <dbReference type="NCBI Taxonomy" id="1280954"/>
    <lineage>
        <taxon>Bacteria</taxon>
        <taxon>Pseudomonadati</taxon>
        <taxon>Pseudomonadota</taxon>
        <taxon>Alphaproteobacteria</taxon>
        <taxon>Hyphomonadales</taxon>
        <taxon>Hyphomonadaceae</taxon>
        <taxon>Hyphomonas</taxon>
    </lineage>
</organism>
<accession>A0A062VMT6</accession>
<name>A0A062VMT6_9PROT</name>
<keyword evidence="1" id="KW-0456">Lyase</keyword>
<dbReference type="Gene3D" id="1.25.40.80">
    <property type="match status" value="1"/>
</dbReference>
<evidence type="ECO:0000313" key="1">
    <source>
        <dbReference type="EMBL" id="KCZ99492.1"/>
    </source>
</evidence>
<dbReference type="EMBL" id="ARYM01000005">
    <property type="protein sequence ID" value="KCZ99492.1"/>
    <property type="molecule type" value="Genomic_DNA"/>
</dbReference>
<sequence>MLGDQLSPDLSSLRDADKSCDVILIAEVREEATYVRHHKKKIAFLFAAMRHFAKELTASGYTVRYIRLDDPDNQGSLRAEAARALEEVQGLDRLVITKPGEWRLLQDMEQWGTLLPVPVELRDDTRFIMPLTEFEAWAKGRKQLRMEYFYREVRRKTGLLMEGDQPEGGQWNYDAENRKRLPKSMVTPPRFLPEADALTREVMALVAERVPDHFGDLEPWVFATTRAGAEAARDHFIAEILPGFGDWQDAMARGEPWMWHSLLSVYINCGLLDPLDVCRRAEAEWKAGRAPLNAVEGFIRQIIGWREYVRGIYWLKMPGYAEMNALDAHHPLPEFYWTGKTPMRCMAEAIGQTRRYAYAHHIQRLMITGNFALLAGLSPAQVNEWYLLVYADAYEWVELPNTHGMALHADGGLMASKPYAASGNYISKMSDYCEGCSYDVKRRTGEKACPFNFLYWDFVDRHEARFKNNPRMAVICKSLNRMSVSERAEIRSEAAGFLREIGLNSP</sequence>
<dbReference type="GO" id="GO:0016829">
    <property type="term" value="F:lyase activity"/>
    <property type="evidence" value="ECO:0007669"/>
    <property type="project" value="UniProtKB-KW"/>
</dbReference>
<dbReference type="SUPFAM" id="SSF48173">
    <property type="entry name" value="Cryptochrome/photolyase FAD-binding domain"/>
    <property type="match status" value="1"/>
</dbReference>